<dbReference type="Proteomes" id="UP000323393">
    <property type="component" value="Unassembled WGS sequence"/>
</dbReference>
<protein>
    <submittedName>
        <fullName evidence="1">Uncharacterized protein</fullName>
    </submittedName>
</protein>
<evidence type="ECO:0000313" key="1">
    <source>
        <dbReference type="EMBL" id="TYS55884.1"/>
    </source>
</evidence>
<organism evidence="1 2">
    <name type="scientific">Sutcliffiella horikoshii</name>
    <dbReference type="NCBI Taxonomy" id="79883"/>
    <lineage>
        <taxon>Bacteria</taxon>
        <taxon>Bacillati</taxon>
        <taxon>Bacillota</taxon>
        <taxon>Bacilli</taxon>
        <taxon>Bacillales</taxon>
        <taxon>Bacillaceae</taxon>
        <taxon>Sutcliffiella</taxon>
    </lineage>
</organism>
<reference evidence="1 2" key="1">
    <citation type="submission" date="2019-08" db="EMBL/GenBank/DDBJ databases">
        <title>Bacillus genomes from the desert of Cuatro Cienegas, Coahuila.</title>
        <authorList>
            <person name="Olmedo-Alvarez G."/>
        </authorList>
    </citation>
    <scope>NUCLEOTIDE SEQUENCE [LARGE SCALE GENOMIC DNA]</scope>
    <source>
        <strain evidence="1 2">CH88_3T</strain>
    </source>
</reference>
<accession>A0AA94WPV2</accession>
<sequence length="111" mass="12880">MVGRLLYIIIAILFLSFPSMAYGEIAHSFPLSKDTISTYSDMQIEPAVQTPSSNGWQKKKKDITKESIPSFSIDVHHFPYKHYIRKDIFLKPHLFLTPYFYQGGYLSFKVI</sequence>
<evidence type="ECO:0000313" key="2">
    <source>
        <dbReference type="Proteomes" id="UP000323393"/>
    </source>
</evidence>
<dbReference type="EMBL" id="VTEU01000009">
    <property type="protein sequence ID" value="TYS55884.1"/>
    <property type="molecule type" value="Genomic_DNA"/>
</dbReference>
<name>A0AA94WPV2_9BACI</name>
<dbReference type="AlphaFoldDB" id="A0AA94WPV2"/>
<comment type="caution">
    <text evidence="1">The sequence shown here is derived from an EMBL/GenBank/DDBJ whole genome shotgun (WGS) entry which is preliminary data.</text>
</comment>
<gene>
    <name evidence="1" type="ORF">FZC74_17650</name>
</gene>
<proteinExistence type="predicted"/>
<dbReference type="RefSeq" id="WP_148966822.1">
    <property type="nucleotide sequence ID" value="NZ_JBNIKZ010000007.1"/>
</dbReference>